<proteinExistence type="predicted"/>
<evidence type="ECO:0000313" key="2">
    <source>
        <dbReference type="Proteomes" id="UP000192328"/>
    </source>
</evidence>
<organism evidence="1 2">
    <name type="scientific">Aristaeella lactis</name>
    <dbReference type="NCBI Taxonomy" id="3046383"/>
    <lineage>
        <taxon>Bacteria</taxon>
        <taxon>Bacillati</taxon>
        <taxon>Bacillota</taxon>
        <taxon>Clostridia</taxon>
        <taxon>Eubacteriales</taxon>
        <taxon>Aristaeellaceae</taxon>
        <taxon>Aristaeella</taxon>
    </lineage>
</organism>
<name>A0AC61PLN5_9FIRM</name>
<dbReference type="Proteomes" id="UP000192328">
    <property type="component" value="Unassembled WGS sequence"/>
</dbReference>
<reference evidence="1" key="1">
    <citation type="submission" date="2017-04" db="EMBL/GenBank/DDBJ databases">
        <authorList>
            <person name="Varghese N."/>
            <person name="Submissions S."/>
        </authorList>
    </citation>
    <scope>NUCLEOTIDE SEQUENCE</scope>
    <source>
        <strain evidence="1">WTE2008</strain>
    </source>
</reference>
<dbReference type="EMBL" id="FWXZ01000003">
    <property type="protein sequence ID" value="SMC64022.1"/>
    <property type="molecule type" value="Genomic_DNA"/>
</dbReference>
<accession>A0AC61PLN5</accession>
<keyword evidence="2" id="KW-1185">Reference proteome</keyword>
<comment type="caution">
    <text evidence="1">The sequence shown here is derived from an EMBL/GenBank/DDBJ whole genome shotgun (WGS) entry which is preliminary data.</text>
</comment>
<gene>
    <name evidence="1" type="ORF">SAMN06297397_1711</name>
</gene>
<protein>
    <submittedName>
        <fullName evidence="1">Uncharacterized protein</fullName>
    </submittedName>
</protein>
<evidence type="ECO:0000313" key="1">
    <source>
        <dbReference type="EMBL" id="SMC64022.1"/>
    </source>
</evidence>
<sequence>MTTMTGLVNITCPHCGEDFGVNASEYQSVAEQIRAKVEDHIRQEANAKKEEEIQAAVAIALEKARTSFRSLEAKVIQERADNEKSVAELKHMLDKAEQDKNLAVQQAVAERDAENVRLSEELKHSKEEAEMDQKAADARAETRIRELEAKHLQDTTRIKADADAEIARWERQIAAMTEKAKAADTEKELAVRAAKDEALATVQQKDAEIVRLQGQLQTQEQAAKVKEASLKDQYETALRLKDDELERVKDFHAKKSTKAIGESLEVYCQNQFNAIRTIAFPGAYFEKDNDARSGSKGDFIFRDEALSIMFEMKTESDETASKHKNEDFFKELDKDRQEKKCEYAVLVSTLEADNDFYNAGIQDVSFRYPKMYVARPQQFITIISLLRNAALNSLEYQKELALIKSQQLDLTNFEKNMQDFKDSFGRNYRLASDKLNAAVEGIDKTIAALQKTKENLLASDNQLRLANDKADNLSVKKLTKNAPSVAAKLTAIKGAAEPKPEKNPA</sequence>